<dbReference type="Proteomes" id="UP000027178">
    <property type="component" value="Unassembled WGS sequence"/>
</dbReference>
<dbReference type="Pfam" id="PF02450">
    <property type="entry name" value="LCAT"/>
    <property type="match status" value="1"/>
</dbReference>
<evidence type="ECO:0000256" key="1">
    <source>
        <dbReference type="SAM" id="MobiDB-lite"/>
    </source>
</evidence>
<dbReference type="EC" id="3.1.1.3" evidence="2"/>
<name>A0A066YT39_9ACTN</name>
<dbReference type="EMBL" id="JNBY01000093">
    <property type="protein sequence ID" value="KDN84417.1"/>
    <property type="molecule type" value="Genomic_DNA"/>
</dbReference>
<gene>
    <name evidence="2" type="ORF">KCH_42080</name>
</gene>
<protein>
    <submittedName>
        <fullName evidence="2">Triacylglycerol lipase</fullName>
        <ecNumber evidence="2">3.1.1.3</ecNumber>
    </submittedName>
</protein>
<dbReference type="HOGENOM" id="CLU_047247_0_0_11"/>
<dbReference type="eggNOG" id="COG1075">
    <property type="taxonomic scope" value="Bacteria"/>
</dbReference>
<feature type="region of interest" description="Disordered" evidence="1">
    <location>
        <begin position="1"/>
        <end position="32"/>
    </location>
</feature>
<evidence type="ECO:0000313" key="3">
    <source>
        <dbReference type="Proteomes" id="UP000027178"/>
    </source>
</evidence>
<proteinExistence type="predicted"/>
<accession>A0A066YT39</accession>
<dbReference type="InterPro" id="IPR029058">
    <property type="entry name" value="AB_hydrolase_fold"/>
</dbReference>
<dbReference type="GO" id="GO:0006629">
    <property type="term" value="P:lipid metabolic process"/>
    <property type="evidence" value="ECO:0007669"/>
    <property type="project" value="InterPro"/>
</dbReference>
<keyword evidence="2" id="KW-0378">Hydrolase</keyword>
<dbReference type="PANTHER" id="PTHR11440">
    <property type="entry name" value="LECITHIN-CHOLESTEROL ACYLTRANSFERASE-RELATED"/>
    <property type="match status" value="1"/>
</dbReference>
<keyword evidence="3" id="KW-1185">Reference proteome</keyword>
<sequence length="477" mass="51044">MGSGHSGARAGDRSGGGGAGDPRQPAFDSDGREVWGLSGRALWRGIRTFGGSVRQLELPADLGDEHPGDGVTARGTLPDLHALPGIWSVVDGYSGLLDWLEQNFTLRRRLPDEPAATAVNLVEFGYDWRLSCRYNSLRLKRTVDEELARWQESAPERREARVVLICHSMGGLIARHFVECRGGDEVTRRLITLGTPHRGSLDALLTLTRGLRFGPLDLGGFARSLPSLHQLVPDYACLLSDGALLHPGELAGLPGADHELLRDGRRFHQEIREAAQARTEARHLFVPVSGVRQPTPTTAVVEGDGLRPLDTIEGLDEGGDGRVPRLSSRSPLARGADLALRTVTEQHGSLQNNRGVRDIVWGALAPEPPYHRGDGDEELTLSVRAPELLTEGEPYEMLVSVPEAAGGGDAGPALRLTVRGAGPAATGTTRTLERLGGGRHRTAVTGLGPGAYRAVVEAVGRRESAVTALLLVIGRDA</sequence>
<evidence type="ECO:0000313" key="2">
    <source>
        <dbReference type="EMBL" id="KDN84417.1"/>
    </source>
</evidence>
<dbReference type="AlphaFoldDB" id="A0A066YT39"/>
<comment type="caution">
    <text evidence="2">The sequence shown here is derived from an EMBL/GenBank/DDBJ whole genome shotgun (WGS) entry which is preliminary data.</text>
</comment>
<dbReference type="SUPFAM" id="SSF53474">
    <property type="entry name" value="alpha/beta-Hydrolases"/>
    <property type="match status" value="1"/>
</dbReference>
<dbReference type="PATRIC" id="fig|1348663.4.peg.4056"/>
<organism evidence="2 3">
    <name type="scientific">Kitasatospora cheerisanensis KCTC 2395</name>
    <dbReference type="NCBI Taxonomy" id="1348663"/>
    <lineage>
        <taxon>Bacteria</taxon>
        <taxon>Bacillati</taxon>
        <taxon>Actinomycetota</taxon>
        <taxon>Actinomycetes</taxon>
        <taxon>Kitasatosporales</taxon>
        <taxon>Streptomycetaceae</taxon>
        <taxon>Kitasatospora</taxon>
    </lineage>
</organism>
<dbReference type="GO" id="GO:0008374">
    <property type="term" value="F:O-acyltransferase activity"/>
    <property type="evidence" value="ECO:0007669"/>
    <property type="project" value="InterPro"/>
</dbReference>
<reference evidence="2 3" key="1">
    <citation type="submission" date="2014-05" db="EMBL/GenBank/DDBJ databases">
        <title>Draft Genome Sequence of Kitasatospora cheerisanensis KCTC 2395.</title>
        <authorList>
            <person name="Nam D.H."/>
        </authorList>
    </citation>
    <scope>NUCLEOTIDE SEQUENCE [LARGE SCALE GENOMIC DNA]</scope>
    <source>
        <strain evidence="2 3">KCTC 2395</strain>
    </source>
</reference>
<dbReference type="GO" id="GO:0004806">
    <property type="term" value="F:triacylglycerol lipase activity"/>
    <property type="evidence" value="ECO:0007669"/>
    <property type="project" value="UniProtKB-EC"/>
</dbReference>
<dbReference type="InterPro" id="IPR003386">
    <property type="entry name" value="LACT/PDAT_acylTrfase"/>
</dbReference>
<dbReference type="Gene3D" id="3.40.50.1820">
    <property type="entry name" value="alpha/beta hydrolase"/>
    <property type="match status" value="1"/>
</dbReference>